<dbReference type="RefSeq" id="WP_071747124.1">
    <property type="nucleotide sequence ID" value="NZ_MACH01000127.1"/>
</dbReference>
<evidence type="ECO:0008006" key="4">
    <source>
        <dbReference type="Google" id="ProtNLM"/>
    </source>
</evidence>
<dbReference type="PROSITE" id="PS51257">
    <property type="entry name" value="PROKAR_LIPOPROTEIN"/>
    <property type="match status" value="1"/>
</dbReference>
<protein>
    <recommendedName>
        <fullName evidence="4">Lipoprotein</fullName>
    </recommendedName>
</protein>
<evidence type="ECO:0000256" key="1">
    <source>
        <dbReference type="SAM" id="SignalP"/>
    </source>
</evidence>
<proteinExistence type="predicted"/>
<dbReference type="Proteomes" id="UP000183185">
    <property type="component" value="Unassembled WGS sequence"/>
</dbReference>
<reference evidence="2 3" key="1">
    <citation type="submission" date="2016-06" db="EMBL/GenBank/DDBJ databases">
        <title>First insights into the genetic diversity and population structure of in the Bacillus cereus group bacteria from diverse marine environments.</title>
        <authorList>
            <person name="Liu Y."/>
            <person name="Lai Q."/>
            <person name="Shao Z."/>
        </authorList>
    </citation>
    <scope>NUCLEOTIDE SEQUENCE [LARGE SCALE GENOMIC DNA]</scope>
    <source>
        <strain evidence="2 3">TD42</strain>
    </source>
</reference>
<name>A0AA44R613_9BACI</name>
<feature type="chain" id="PRO_5041210043" description="Lipoprotein" evidence="1">
    <location>
        <begin position="22"/>
        <end position="131"/>
    </location>
</feature>
<keyword evidence="1" id="KW-0732">Signal</keyword>
<gene>
    <name evidence="2" type="ORF">BAQ49_02800</name>
</gene>
<sequence length="131" mass="15475">MKKLLLLLLPMLLLSACNESGGISKKTMMEHRHYVKVDDYVYYLSENFDDFPIWVDNQLTSKTKTEEEYKGNNFGQSYIKAIESMGWKLQEDIKRTIPQGTVDAFEKDGRLVFLYQYPDEKKFTIKEEQKE</sequence>
<organism evidence="2 3">
    <name type="scientific">Bacillus proteolyticus</name>
    <dbReference type="NCBI Taxonomy" id="2026192"/>
    <lineage>
        <taxon>Bacteria</taxon>
        <taxon>Bacillati</taxon>
        <taxon>Bacillota</taxon>
        <taxon>Bacilli</taxon>
        <taxon>Bacillales</taxon>
        <taxon>Bacillaceae</taxon>
        <taxon>Bacillus</taxon>
        <taxon>Bacillus cereus group</taxon>
    </lineage>
</organism>
<feature type="signal peptide" evidence="1">
    <location>
        <begin position="1"/>
        <end position="21"/>
    </location>
</feature>
<dbReference type="EMBL" id="MACH01000127">
    <property type="protein sequence ID" value="OJE39915.1"/>
    <property type="molecule type" value="Genomic_DNA"/>
</dbReference>
<comment type="caution">
    <text evidence="2">The sequence shown here is derived from an EMBL/GenBank/DDBJ whole genome shotgun (WGS) entry which is preliminary data.</text>
</comment>
<evidence type="ECO:0000313" key="3">
    <source>
        <dbReference type="Proteomes" id="UP000183185"/>
    </source>
</evidence>
<dbReference type="AlphaFoldDB" id="A0AA44R613"/>
<evidence type="ECO:0000313" key="2">
    <source>
        <dbReference type="EMBL" id="OJE39915.1"/>
    </source>
</evidence>
<accession>A0AA44R613</accession>